<gene>
    <name evidence="1" type="ORF">SDC9_71857</name>
</gene>
<dbReference type="SUPFAM" id="SSF88723">
    <property type="entry name" value="PIN domain-like"/>
    <property type="match status" value="1"/>
</dbReference>
<proteinExistence type="predicted"/>
<dbReference type="Pfam" id="PF14367">
    <property type="entry name" value="DUF4411"/>
    <property type="match status" value="1"/>
</dbReference>
<dbReference type="InterPro" id="IPR029060">
    <property type="entry name" value="PIN-like_dom_sf"/>
</dbReference>
<evidence type="ECO:0008006" key="2">
    <source>
        <dbReference type="Google" id="ProtNLM"/>
    </source>
</evidence>
<evidence type="ECO:0000313" key="1">
    <source>
        <dbReference type="EMBL" id="MPM25366.1"/>
    </source>
</evidence>
<dbReference type="EMBL" id="VSSQ01004480">
    <property type="protein sequence ID" value="MPM25366.1"/>
    <property type="molecule type" value="Genomic_DNA"/>
</dbReference>
<name>A0A644Y9X2_9ZZZZ</name>
<sequence length="199" mass="22593">MGECMIKLVLDTNIFAYSFNNMDFDIFDMFWKPWESMMLSGEIISVDETKRELLSEWGAKDAKGKWLSKQSAWIAKYSSTFLPVTCAEGNIITHIFSNRKFRDGIKEKSLLTGSPEADAMLVAKAKAEKSILVTAEKFKPNSEKIPNMCIFENVPYMNKESFYQLLKNRSSGVTDSKSVVVNTDDATVLSNAEIDKYFE</sequence>
<dbReference type="InterPro" id="IPR016541">
    <property type="entry name" value="UCP008505"/>
</dbReference>
<protein>
    <recommendedName>
        <fullName evidence="2">PIN domain-containing protein</fullName>
    </recommendedName>
</protein>
<organism evidence="1">
    <name type="scientific">bioreactor metagenome</name>
    <dbReference type="NCBI Taxonomy" id="1076179"/>
    <lineage>
        <taxon>unclassified sequences</taxon>
        <taxon>metagenomes</taxon>
        <taxon>ecological metagenomes</taxon>
    </lineage>
</organism>
<accession>A0A644Y9X2</accession>
<reference evidence="1" key="1">
    <citation type="submission" date="2019-08" db="EMBL/GenBank/DDBJ databases">
        <authorList>
            <person name="Kucharzyk K."/>
            <person name="Murdoch R.W."/>
            <person name="Higgins S."/>
            <person name="Loffler F."/>
        </authorList>
    </citation>
    <scope>NUCLEOTIDE SEQUENCE</scope>
</reference>
<dbReference type="AlphaFoldDB" id="A0A644Y9X2"/>
<comment type="caution">
    <text evidence="1">The sequence shown here is derived from an EMBL/GenBank/DDBJ whole genome shotgun (WGS) entry which is preliminary data.</text>
</comment>